<dbReference type="HOGENOM" id="CLU_2734288_0_0_7"/>
<dbReference type="Proteomes" id="UP000057609">
    <property type="component" value="Chromosome"/>
</dbReference>
<proteinExistence type="predicted"/>
<dbReference type="KEGG" id="gpi:GPICK_04465"/>
<gene>
    <name evidence="1" type="ORF">GPICK_04465</name>
</gene>
<name>A0A0B5BCC1_9BACT</name>
<dbReference type="AlphaFoldDB" id="A0A0B5BCC1"/>
<sequence>MKCPVCKTHEEQESINLSSEGFSEAISTCSICGTVWSVNHGVTEIVADPQEKSFLEALSECVEGDDYSFAA</sequence>
<evidence type="ECO:0000313" key="2">
    <source>
        <dbReference type="Proteomes" id="UP000057609"/>
    </source>
</evidence>
<evidence type="ECO:0000313" key="1">
    <source>
        <dbReference type="EMBL" id="AJE02719.1"/>
    </source>
</evidence>
<reference evidence="1 2" key="1">
    <citation type="journal article" date="2015" name="Genome Announc.">
        <title>Complete Genome of Geobacter pickeringii G13T, a Metal-Reducing Isolate from Sedimentary Kaolin Deposits.</title>
        <authorList>
            <person name="Badalamenti J.P."/>
            <person name="Bond D.R."/>
        </authorList>
    </citation>
    <scope>NUCLEOTIDE SEQUENCE [LARGE SCALE GENOMIC DNA]</scope>
    <source>
        <strain evidence="1 2">G13</strain>
    </source>
</reference>
<keyword evidence="2" id="KW-1185">Reference proteome</keyword>
<organism evidence="1 2">
    <name type="scientific">Geobacter pickeringii</name>
    <dbReference type="NCBI Taxonomy" id="345632"/>
    <lineage>
        <taxon>Bacteria</taxon>
        <taxon>Pseudomonadati</taxon>
        <taxon>Thermodesulfobacteriota</taxon>
        <taxon>Desulfuromonadia</taxon>
        <taxon>Geobacterales</taxon>
        <taxon>Geobacteraceae</taxon>
        <taxon>Geobacter</taxon>
    </lineage>
</organism>
<dbReference type="OrthoDB" id="5397789at2"/>
<dbReference type="EMBL" id="CP009788">
    <property type="protein sequence ID" value="AJE02719.1"/>
    <property type="molecule type" value="Genomic_DNA"/>
</dbReference>
<evidence type="ECO:0008006" key="3">
    <source>
        <dbReference type="Google" id="ProtNLM"/>
    </source>
</evidence>
<dbReference type="RefSeq" id="WP_039740831.1">
    <property type="nucleotide sequence ID" value="NZ_CP009788.1"/>
</dbReference>
<accession>A0A0B5BCC1</accession>
<protein>
    <recommendedName>
        <fullName evidence="3">AXH domain-containing protein</fullName>
    </recommendedName>
</protein>